<protein>
    <recommendedName>
        <fullName evidence="4">DUF3169 domain-containing protein</fullName>
    </recommendedName>
</protein>
<feature type="transmembrane region" description="Helical" evidence="1">
    <location>
        <begin position="119"/>
        <end position="142"/>
    </location>
</feature>
<keyword evidence="1" id="KW-0812">Transmembrane</keyword>
<proteinExistence type="predicted"/>
<evidence type="ECO:0000313" key="2">
    <source>
        <dbReference type="EMBL" id="KLV15951.1"/>
    </source>
</evidence>
<comment type="caution">
    <text evidence="2">The sequence shown here is derived from an EMBL/GenBank/DDBJ whole genome shotgun (WGS) entry which is preliminary data.</text>
</comment>
<dbReference type="EMBL" id="LDPG01000019">
    <property type="protein sequence ID" value="KLV15951.1"/>
    <property type="molecule type" value="Genomic_DNA"/>
</dbReference>
<organism evidence="2 3">
    <name type="scientific">Bacillus anthracis</name>
    <name type="common">anthrax bacterium</name>
    <dbReference type="NCBI Taxonomy" id="1392"/>
    <lineage>
        <taxon>Bacteria</taxon>
        <taxon>Bacillati</taxon>
        <taxon>Bacillota</taxon>
        <taxon>Bacilli</taxon>
        <taxon>Bacillales</taxon>
        <taxon>Bacillaceae</taxon>
        <taxon>Bacillus</taxon>
        <taxon>Bacillus cereus group</taxon>
    </lineage>
</organism>
<keyword evidence="1" id="KW-1133">Transmembrane helix</keyword>
<keyword evidence="1" id="KW-0472">Membrane</keyword>
<sequence>MMVKSKRKKQFDFVGKMALSMMGGFLTSYIALDLLSDEPRKLSSNTFIGICTIFGILMMYYTWKNTRMLAEARDEEESVQGRKLGIISIYLRVGDIVTLAWFVYAVITCRRALLQDTNVSFAVWNLVASIACLTTVVIIGLITKNRYNKLYPEQGVTYMESMKMWTKNADEGLKHIVHEAGYKAYEFTNTILAYVWWAAVIYTAVSDINFVLIGLISFIWILHLGKFMYEMHRKMIY</sequence>
<dbReference type="AlphaFoldDB" id="A0A0J1HQG8"/>
<name>A0A0J1HQG8_BACAN</name>
<feature type="transmembrane region" description="Helical" evidence="1">
    <location>
        <begin position="12"/>
        <end position="32"/>
    </location>
</feature>
<feature type="transmembrane region" description="Helical" evidence="1">
    <location>
        <begin position="44"/>
        <end position="63"/>
    </location>
</feature>
<dbReference type="PATRIC" id="fig|1392.242.peg.2303"/>
<feature type="transmembrane region" description="Helical" evidence="1">
    <location>
        <begin position="184"/>
        <end position="204"/>
    </location>
</feature>
<feature type="transmembrane region" description="Helical" evidence="1">
    <location>
        <begin position="84"/>
        <end position="107"/>
    </location>
</feature>
<evidence type="ECO:0000313" key="3">
    <source>
        <dbReference type="Proteomes" id="UP000035904"/>
    </source>
</evidence>
<accession>A0A0J1HQG8</accession>
<dbReference type="Proteomes" id="UP000035904">
    <property type="component" value="Unassembled WGS sequence"/>
</dbReference>
<gene>
    <name evidence="2" type="ORF">ABW01_22125</name>
</gene>
<reference evidence="2 3" key="1">
    <citation type="submission" date="2015-05" db="EMBL/GenBank/DDBJ databases">
        <title>Whole genome sequence and identification of bacterial endophytes from Costus igneus.</title>
        <authorList>
            <person name="Lee Y.P."/>
            <person name="Gan H.M."/>
            <person name="Eng W."/>
            <person name="Wheatley M.S."/>
            <person name="Caraballo A."/>
            <person name="Polter S."/>
            <person name="Savka M.A."/>
            <person name="Hudson A.O."/>
        </authorList>
    </citation>
    <scope>NUCLEOTIDE SEQUENCE [LARGE SCALE GENOMIC DNA]</scope>
    <source>
        <strain evidence="2 3">RIT375</strain>
    </source>
</reference>
<evidence type="ECO:0008006" key="4">
    <source>
        <dbReference type="Google" id="ProtNLM"/>
    </source>
</evidence>
<evidence type="ECO:0000256" key="1">
    <source>
        <dbReference type="SAM" id="Phobius"/>
    </source>
</evidence>